<sequence>MPDSYQAVAFSRYGDAEVLDLLELAVPEPGRGQVRIGVRAAAVNPIDWKIRSGALADVMPVELPHVPGIDVAGVIEAVGEDTQGFAVGDEVLGKALAGSYAEKALARVDRIAAKPTELAWELAAALPVAATTAHHALDMLNLTPGETLVIHGASGGVGTLAVQLARRRGATVIGTASDTNHDYLRSLGATPVRYGTNLGERIAATAPGGVDAVLDTAGHGSLPELISLAGVPDRVVTLADFSAGQLGARFIAEEPGDMPAILAEVAGLAAAGAITVPLTSYRLADSAAAHRASETGHVRGKLVLIPD</sequence>
<keyword evidence="1" id="KW-0521">NADP</keyword>
<dbReference type="Pfam" id="PF08240">
    <property type="entry name" value="ADH_N"/>
    <property type="match status" value="1"/>
</dbReference>
<dbReference type="SUPFAM" id="SSF50129">
    <property type="entry name" value="GroES-like"/>
    <property type="match status" value="1"/>
</dbReference>
<proteinExistence type="predicted"/>
<dbReference type="InterPro" id="IPR036291">
    <property type="entry name" value="NAD(P)-bd_dom_sf"/>
</dbReference>
<evidence type="ECO:0000313" key="3">
    <source>
        <dbReference type="EMBL" id="MFB9206655.1"/>
    </source>
</evidence>
<keyword evidence="4" id="KW-1185">Reference proteome</keyword>
<dbReference type="GO" id="GO:0016491">
    <property type="term" value="F:oxidoreductase activity"/>
    <property type="evidence" value="ECO:0007669"/>
    <property type="project" value="UniProtKB-KW"/>
</dbReference>
<dbReference type="RefSeq" id="WP_189650710.1">
    <property type="nucleotide sequence ID" value="NZ_BMRC01000015.1"/>
</dbReference>
<gene>
    <name evidence="3" type="ORF">ACFFV7_36055</name>
</gene>
<dbReference type="PANTHER" id="PTHR44154:SF1">
    <property type="entry name" value="QUINONE OXIDOREDUCTASE"/>
    <property type="match status" value="1"/>
</dbReference>
<dbReference type="SUPFAM" id="SSF51735">
    <property type="entry name" value="NAD(P)-binding Rossmann-fold domains"/>
    <property type="match status" value="1"/>
</dbReference>
<dbReference type="CDD" id="cd05289">
    <property type="entry name" value="MDR_like_2"/>
    <property type="match status" value="1"/>
</dbReference>
<dbReference type="Proteomes" id="UP001589647">
    <property type="component" value="Unassembled WGS sequence"/>
</dbReference>
<reference evidence="3 4" key="1">
    <citation type="submission" date="2024-09" db="EMBL/GenBank/DDBJ databases">
        <authorList>
            <person name="Sun Q."/>
            <person name="Mori K."/>
        </authorList>
    </citation>
    <scope>NUCLEOTIDE SEQUENCE [LARGE SCALE GENOMIC DNA]</scope>
    <source>
        <strain evidence="3 4">CCM 3426</strain>
    </source>
</reference>
<dbReference type="InterPro" id="IPR020843">
    <property type="entry name" value="ER"/>
</dbReference>
<dbReference type="InterPro" id="IPR051603">
    <property type="entry name" value="Zinc-ADH_QOR/CCCR"/>
</dbReference>
<dbReference type="EC" id="1.-.-.-" evidence="3"/>
<protein>
    <submittedName>
        <fullName evidence="3">NADP-dependent oxidoreductase</fullName>
        <ecNumber evidence="3">1.-.-.-</ecNumber>
    </submittedName>
</protein>
<feature type="domain" description="Enoyl reductase (ER)" evidence="2">
    <location>
        <begin position="14"/>
        <end position="304"/>
    </location>
</feature>
<dbReference type="InterPro" id="IPR011032">
    <property type="entry name" value="GroES-like_sf"/>
</dbReference>
<dbReference type="Gene3D" id="3.90.180.10">
    <property type="entry name" value="Medium-chain alcohol dehydrogenases, catalytic domain"/>
    <property type="match status" value="1"/>
</dbReference>
<dbReference type="Pfam" id="PF13602">
    <property type="entry name" value="ADH_zinc_N_2"/>
    <property type="match status" value="1"/>
</dbReference>
<evidence type="ECO:0000256" key="1">
    <source>
        <dbReference type="ARBA" id="ARBA00022857"/>
    </source>
</evidence>
<dbReference type="InterPro" id="IPR013154">
    <property type="entry name" value="ADH-like_N"/>
</dbReference>
<name>A0ABV5IQ35_9ACTN</name>
<accession>A0ABV5IQ35</accession>
<evidence type="ECO:0000259" key="2">
    <source>
        <dbReference type="SMART" id="SM00829"/>
    </source>
</evidence>
<dbReference type="EMBL" id="JBHMEI010000039">
    <property type="protein sequence ID" value="MFB9206655.1"/>
    <property type="molecule type" value="Genomic_DNA"/>
</dbReference>
<organism evidence="3 4">
    <name type="scientific">Nonomuraea spiralis</name>
    <dbReference type="NCBI Taxonomy" id="46182"/>
    <lineage>
        <taxon>Bacteria</taxon>
        <taxon>Bacillati</taxon>
        <taxon>Actinomycetota</taxon>
        <taxon>Actinomycetes</taxon>
        <taxon>Streptosporangiales</taxon>
        <taxon>Streptosporangiaceae</taxon>
        <taxon>Nonomuraea</taxon>
    </lineage>
</organism>
<dbReference type="SMART" id="SM00829">
    <property type="entry name" value="PKS_ER"/>
    <property type="match status" value="1"/>
</dbReference>
<comment type="caution">
    <text evidence="3">The sequence shown here is derived from an EMBL/GenBank/DDBJ whole genome shotgun (WGS) entry which is preliminary data.</text>
</comment>
<dbReference type="Gene3D" id="3.40.50.720">
    <property type="entry name" value="NAD(P)-binding Rossmann-like Domain"/>
    <property type="match status" value="1"/>
</dbReference>
<dbReference type="PANTHER" id="PTHR44154">
    <property type="entry name" value="QUINONE OXIDOREDUCTASE"/>
    <property type="match status" value="1"/>
</dbReference>
<evidence type="ECO:0000313" key="4">
    <source>
        <dbReference type="Proteomes" id="UP001589647"/>
    </source>
</evidence>
<keyword evidence="3" id="KW-0560">Oxidoreductase</keyword>